<dbReference type="EMBL" id="JACGCM010001226">
    <property type="protein sequence ID" value="KAF6158345.1"/>
    <property type="molecule type" value="Genomic_DNA"/>
</dbReference>
<organism evidence="7 8">
    <name type="scientific">Kingdonia uniflora</name>
    <dbReference type="NCBI Taxonomy" id="39325"/>
    <lineage>
        <taxon>Eukaryota</taxon>
        <taxon>Viridiplantae</taxon>
        <taxon>Streptophyta</taxon>
        <taxon>Embryophyta</taxon>
        <taxon>Tracheophyta</taxon>
        <taxon>Spermatophyta</taxon>
        <taxon>Magnoliopsida</taxon>
        <taxon>Ranunculales</taxon>
        <taxon>Circaeasteraceae</taxon>
        <taxon>Kingdonia</taxon>
    </lineage>
</organism>
<dbReference type="GO" id="GO:0009506">
    <property type="term" value="C:plasmodesma"/>
    <property type="evidence" value="ECO:0007669"/>
    <property type="project" value="TreeGrafter"/>
</dbReference>
<dbReference type="OrthoDB" id="779224at2759"/>
<dbReference type="Proteomes" id="UP000541444">
    <property type="component" value="Unassembled WGS sequence"/>
</dbReference>
<evidence type="ECO:0000313" key="7">
    <source>
        <dbReference type="EMBL" id="KAF6158345.1"/>
    </source>
</evidence>
<dbReference type="PANTHER" id="PTHR31415:SF3">
    <property type="entry name" value="LATE EMBRYOGENESIS ABUNDANT (LEA) HYDROXYPROLINE-RICH GLYCOPROTEIN FAMILY"/>
    <property type="match status" value="1"/>
</dbReference>
<evidence type="ECO:0000256" key="3">
    <source>
        <dbReference type="ARBA" id="ARBA00022989"/>
    </source>
</evidence>
<dbReference type="GO" id="GO:0005886">
    <property type="term" value="C:plasma membrane"/>
    <property type="evidence" value="ECO:0007669"/>
    <property type="project" value="TreeGrafter"/>
</dbReference>
<protein>
    <recommendedName>
        <fullName evidence="6">Late embryogenesis abundant protein LEA-2 subgroup domain-containing protein</fullName>
    </recommendedName>
</protein>
<evidence type="ECO:0000256" key="2">
    <source>
        <dbReference type="ARBA" id="ARBA00022692"/>
    </source>
</evidence>
<dbReference type="InterPro" id="IPR044839">
    <property type="entry name" value="NDR1-like"/>
</dbReference>
<dbReference type="GO" id="GO:0098542">
    <property type="term" value="P:defense response to other organism"/>
    <property type="evidence" value="ECO:0007669"/>
    <property type="project" value="InterPro"/>
</dbReference>
<keyword evidence="4 5" id="KW-0472">Membrane</keyword>
<keyword evidence="8" id="KW-1185">Reference proteome</keyword>
<dbReference type="InterPro" id="IPR004864">
    <property type="entry name" value="LEA_2"/>
</dbReference>
<feature type="transmembrane region" description="Helical" evidence="5">
    <location>
        <begin position="39"/>
        <end position="65"/>
    </location>
</feature>
<feature type="domain" description="Late embryogenesis abundant protein LEA-2 subgroup" evidence="6">
    <location>
        <begin position="98"/>
        <end position="199"/>
    </location>
</feature>
<evidence type="ECO:0000256" key="5">
    <source>
        <dbReference type="SAM" id="Phobius"/>
    </source>
</evidence>
<accession>A0A7J7MTW4</accession>
<keyword evidence="3 5" id="KW-1133">Transmembrane helix</keyword>
<evidence type="ECO:0000256" key="1">
    <source>
        <dbReference type="ARBA" id="ARBA00004167"/>
    </source>
</evidence>
<reference evidence="7 8" key="1">
    <citation type="journal article" date="2020" name="IScience">
        <title>Genome Sequencing of the Endangered Kingdonia uniflora (Circaeasteraceae, Ranunculales) Reveals Potential Mechanisms of Evolutionary Specialization.</title>
        <authorList>
            <person name="Sun Y."/>
            <person name="Deng T."/>
            <person name="Zhang A."/>
            <person name="Moore M.J."/>
            <person name="Landis J.B."/>
            <person name="Lin N."/>
            <person name="Zhang H."/>
            <person name="Zhang X."/>
            <person name="Huang J."/>
            <person name="Zhang X."/>
            <person name="Sun H."/>
            <person name="Wang H."/>
        </authorList>
    </citation>
    <scope>NUCLEOTIDE SEQUENCE [LARGE SCALE GENOMIC DNA]</scope>
    <source>
        <strain evidence="7">TB1705</strain>
        <tissue evidence="7">Leaf</tissue>
    </source>
</reference>
<comment type="caution">
    <text evidence="7">The sequence shown here is derived from an EMBL/GenBank/DDBJ whole genome shotgun (WGS) entry which is preliminary data.</text>
</comment>
<evidence type="ECO:0000256" key="4">
    <source>
        <dbReference type="ARBA" id="ARBA00023136"/>
    </source>
</evidence>
<gene>
    <name evidence="7" type="ORF">GIB67_022425</name>
</gene>
<keyword evidence="2 5" id="KW-0812">Transmembrane</keyword>
<sequence length="223" mass="25852">MSSHTAIPIQPVSGNRPIKRHHTASYYVHRVQESLTSRVFKIICAVFLNLVLLLGIIAFIVWLSLRPHRPRFYISSFSIPSLNQENGFENAQISFDETVRNANHDIGIYYDAMTATVYYRDKSIGETPLLYPFYQPSKNTTLIHGELSGATLTVNSDKWKEFLEDRRKGTVIFRLDISSRIRFKVKRWNSRHHKMHTSCDVRMGSDGVILPTWKDKRCPVYFS</sequence>
<proteinExistence type="predicted"/>
<name>A0A7J7MTW4_9MAGN</name>
<evidence type="ECO:0000313" key="8">
    <source>
        <dbReference type="Proteomes" id="UP000541444"/>
    </source>
</evidence>
<dbReference type="PANTHER" id="PTHR31415">
    <property type="entry name" value="OS05G0367900 PROTEIN"/>
    <property type="match status" value="1"/>
</dbReference>
<comment type="subcellular location">
    <subcellularLocation>
        <location evidence="1">Membrane</location>
        <topology evidence="1">Single-pass membrane protein</topology>
    </subcellularLocation>
</comment>
<dbReference type="AlphaFoldDB" id="A0A7J7MTW4"/>
<dbReference type="Pfam" id="PF03168">
    <property type="entry name" value="LEA_2"/>
    <property type="match status" value="1"/>
</dbReference>
<evidence type="ECO:0000259" key="6">
    <source>
        <dbReference type="Pfam" id="PF03168"/>
    </source>
</evidence>